<evidence type="ECO:0000313" key="1">
    <source>
        <dbReference type="EMBL" id="MBK1869975.1"/>
    </source>
</evidence>
<organism evidence="1 2">
    <name type="scientific">Taklimakanibacter albus</name>
    <dbReference type="NCBI Taxonomy" id="2800327"/>
    <lineage>
        <taxon>Bacteria</taxon>
        <taxon>Pseudomonadati</taxon>
        <taxon>Pseudomonadota</taxon>
        <taxon>Alphaproteobacteria</taxon>
        <taxon>Hyphomicrobiales</taxon>
        <taxon>Aestuariivirgaceae</taxon>
        <taxon>Taklimakanibacter</taxon>
    </lineage>
</organism>
<reference evidence="1" key="1">
    <citation type="submission" date="2021-01" db="EMBL/GenBank/DDBJ databases">
        <authorList>
            <person name="Sun Q."/>
        </authorList>
    </citation>
    <scope>NUCLEOTIDE SEQUENCE</scope>
    <source>
        <strain evidence="1">YIM B02566</strain>
    </source>
</reference>
<protein>
    <submittedName>
        <fullName evidence="1">Cytochrome c maturation protein CcmE</fullName>
    </submittedName>
</protein>
<accession>A0ACC5RBE2</accession>
<name>A0ACC5RBE2_9HYPH</name>
<dbReference type="Proteomes" id="UP000616151">
    <property type="component" value="Unassembled WGS sequence"/>
</dbReference>
<sequence>MTSRSSRKQKRAVVILAGLAILGIAAGLVLYALRDTIVFFYTPSEIAEKNVVPGQRFRLGGLVEAGSVVKGEGMTVRFAVTDTIKTITVEYKGQLPDLFREGQGVVTEGKLDASGNFVADTVLAKHDETYMPKDVADRLKEKGVWKEGKGAGS</sequence>
<dbReference type="EMBL" id="JAENHL010000008">
    <property type="protein sequence ID" value="MBK1869975.1"/>
    <property type="molecule type" value="Genomic_DNA"/>
</dbReference>
<proteinExistence type="predicted"/>
<gene>
    <name evidence="1" type="primary">ccmE</name>
    <name evidence="1" type="ORF">JHL16_26660</name>
</gene>
<evidence type="ECO:0000313" key="2">
    <source>
        <dbReference type="Proteomes" id="UP000616151"/>
    </source>
</evidence>
<keyword evidence="2" id="KW-1185">Reference proteome</keyword>
<comment type="caution">
    <text evidence="1">The sequence shown here is derived from an EMBL/GenBank/DDBJ whole genome shotgun (WGS) entry which is preliminary data.</text>
</comment>